<name>A0A830HT90_9CHLO</name>
<dbReference type="OrthoDB" id="38730at2759"/>
<evidence type="ECO:0000313" key="1">
    <source>
        <dbReference type="EMBL" id="GHP10706.1"/>
    </source>
</evidence>
<dbReference type="PANTHER" id="PTHR34044:SF1">
    <property type="entry name" value="NUCLEAR PROTEIN"/>
    <property type="match status" value="1"/>
</dbReference>
<sequence>MAAAVPRAIVIGAGGRVGNALAAMNPEGNDVLVKRGESVPADAPPGPIVVCTRNDVLEDIIKATPADRREDLVFIQNGMLQPFLDAQGIGANTQALIYFAVAKFGEAPTDGVTDLNPEGLTSVTGKHADAIAARLKHGNLACHILDADAYKVRMLEKLIWISAFMLVGARHEGSTVGDVESKYSDEVRSLINELAAGTSATDPSVTFGADVADRLCAYARSVAHFPTAVKEFEWRNGYFYGISQKSSGGADPFPTHTAWLKEVGAI</sequence>
<dbReference type="AlphaFoldDB" id="A0A830HT90"/>
<accession>A0A830HT90</accession>
<keyword evidence="2" id="KW-1185">Reference proteome</keyword>
<dbReference type="EMBL" id="BNJQ01000030">
    <property type="protein sequence ID" value="GHP10706.1"/>
    <property type="molecule type" value="Genomic_DNA"/>
</dbReference>
<protein>
    <submittedName>
        <fullName evidence="1">Uncharacterized protein</fullName>
    </submittedName>
</protein>
<evidence type="ECO:0000313" key="2">
    <source>
        <dbReference type="Proteomes" id="UP000660262"/>
    </source>
</evidence>
<gene>
    <name evidence="1" type="ORF">PPROV_000943700</name>
</gene>
<proteinExistence type="predicted"/>
<reference evidence="1" key="1">
    <citation type="submission" date="2020-10" db="EMBL/GenBank/DDBJ databases">
        <title>Unveiling of a novel bifunctional photoreceptor, Dualchrome1, isolated from a cosmopolitan green alga.</title>
        <authorList>
            <person name="Suzuki S."/>
            <person name="Kawachi M."/>
        </authorList>
    </citation>
    <scope>NUCLEOTIDE SEQUENCE</scope>
    <source>
        <strain evidence="1">NIES 2893</strain>
    </source>
</reference>
<dbReference type="Proteomes" id="UP000660262">
    <property type="component" value="Unassembled WGS sequence"/>
</dbReference>
<organism evidence="1 2">
    <name type="scientific">Pycnococcus provasolii</name>
    <dbReference type="NCBI Taxonomy" id="41880"/>
    <lineage>
        <taxon>Eukaryota</taxon>
        <taxon>Viridiplantae</taxon>
        <taxon>Chlorophyta</taxon>
        <taxon>Pseudoscourfieldiophyceae</taxon>
        <taxon>Pseudoscourfieldiales</taxon>
        <taxon>Pycnococcaceae</taxon>
        <taxon>Pycnococcus</taxon>
    </lineage>
</organism>
<dbReference type="PANTHER" id="PTHR34044">
    <property type="entry name" value="NUCLEAR PROTEIN"/>
    <property type="match status" value="1"/>
</dbReference>
<comment type="caution">
    <text evidence="1">The sequence shown here is derived from an EMBL/GenBank/DDBJ whole genome shotgun (WGS) entry which is preliminary data.</text>
</comment>